<name>A0A8T2VGN2_CERRI</name>
<dbReference type="Gene3D" id="1.25.40.10">
    <property type="entry name" value="Tetratricopeptide repeat domain"/>
    <property type="match status" value="1"/>
</dbReference>
<dbReference type="AlphaFoldDB" id="A0A8T2VGN2"/>
<evidence type="ECO:0000313" key="3">
    <source>
        <dbReference type="EMBL" id="KAH7446390.1"/>
    </source>
</evidence>
<keyword evidence="4" id="KW-1185">Reference proteome</keyword>
<evidence type="ECO:0000256" key="2">
    <source>
        <dbReference type="SAM" id="MobiDB-lite"/>
    </source>
</evidence>
<comment type="caution">
    <text evidence="3">The sequence shown here is derived from an EMBL/GenBank/DDBJ whole genome shotgun (WGS) entry which is preliminary data.</text>
</comment>
<dbReference type="InterPro" id="IPR011990">
    <property type="entry name" value="TPR-like_helical_dom_sf"/>
</dbReference>
<feature type="repeat" description="TPR" evidence="1">
    <location>
        <begin position="226"/>
        <end position="259"/>
    </location>
</feature>
<dbReference type="PANTHER" id="PTHR26312">
    <property type="entry name" value="TETRATRICOPEPTIDE REPEAT PROTEIN 5"/>
    <property type="match status" value="1"/>
</dbReference>
<reference evidence="3" key="1">
    <citation type="submission" date="2021-08" db="EMBL/GenBank/DDBJ databases">
        <title>WGS assembly of Ceratopteris richardii.</title>
        <authorList>
            <person name="Marchant D.B."/>
            <person name="Chen G."/>
            <person name="Jenkins J."/>
            <person name="Shu S."/>
            <person name="Leebens-Mack J."/>
            <person name="Grimwood J."/>
            <person name="Schmutz J."/>
            <person name="Soltis P."/>
            <person name="Soltis D."/>
            <person name="Chen Z.-H."/>
        </authorList>
    </citation>
    <scope>NUCLEOTIDE SEQUENCE</scope>
    <source>
        <strain evidence="3">Whitten #5841</strain>
        <tissue evidence="3">Leaf</tissue>
    </source>
</reference>
<dbReference type="PROSITE" id="PS51257">
    <property type="entry name" value="PROKAR_LIPOPROTEIN"/>
    <property type="match status" value="1"/>
</dbReference>
<dbReference type="InterPro" id="IPR019734">
    <property type="entry name" value="TPR_rpt"/>
</dbReference>
<dbReference type="PROSITE" id="PS50005">
    <property type="entry name" value="TPR"/>
    <property type="match status" value="1"/>
</dbReference>
<dbReference type="SUPFAM" id="SSF48452">
    <property type="entry name" value="TPR-like"/>
    <property type="match status" value="1"/>
</dbReference>
<dbReference type="PANTHER" id="PTHR26312:SF222">
    <property type="entry name" value="EXPRESSED PROTEIN"/>
    <property type="match status" value="1"/>
</dbReference>
<evidence type="ECO:0000313" key="4">
    <source>
        <dbReference type="Proteomes" id="UP000825935"/>
    </source>
</evidence>
<sequence>MLLRTSSAPALGALYSCFSTGDTCKESLDFQHIAQGSFFQPLSSSSSVTRVPQGTRAGEDAHAGLGNERESTPILRPPRMSRVRSEGDLARSPICIGSTAYVNRGRSGSESSACPEIDKAWKIPSQMPMCNSSPLQNGSSYGSVVDGHEQKFVLSDGEIYTSLTLNAAGSPLACNNKGCRPLTDPECKQLGFLDMASGIGCSSLVDAPVSHDSYYQSLLETDPGNPLLLRNYAEYLLKNGEAKKAEEFYERAILADPNDGEVLSSYAKLQWDSNRDEERAEAYYDRAVRAAPDDCFVMASYASFLWDVEEDEVSCAACAVPPPGAQPPAPSPLMASA</sequence>
<feature type="compositionally biased region" description="Basic and acidic residues" evidence="2">
    <location>
        <begin position="57"/>
        <end position="71"/>
    </location>
</feature>
<organism evidence="3 4">
    <name type="scientific">Ceratopteris richardii</name>
    <name type="common">Triangle waterfern</name>
    <dbReference type="NCBI Taxonomy" id="49495"/>
    <lineage>
        <taxon>Eukaryota</taxon>
        <taxon>Viridiplantae</taxon>
        <taxon>Streptophyta</taxon>
        <taxon>Embryophyta</taxon>
        <taxon>Tracheophyta</taxon>
        <taxon>Polypodiopsida</taxon>
        <taxon>Polypodiidae</taxon>
        <taxon>Polypodiales</taxon>
        <taxon>Pteridineae</taxon>
        <taxon>Pteridaceae</taxon>
        <taxon>Parkerioideae</taxon>
        <taxon>Ceratopteris</taxon>
    </lineage>
</organism>
<feature type="region of interest" description="Disordered" evidence="2">
    <location>
        <begin position="44"/>
        <end position="75"/>
    </location>
</feature>
<dbReference type="Proteomes" id="UP000825935">
    <property type="component" value="Chromosome 1"/>
</dbReference>
<proteinExistence type="predicted"/>
<protein>
    <submittedName>
        <fullName evidence="3">Uncharacterized protein</fullName>
    </submittedName>
</protein>
<dbReference type="EMBL" id="CM035406">
    <property type="protein sequence ID" value="KAH7446390.1"/>
    <property type="molecule type" value="Genomic_DNA"/>
</dbReference>
<gene>
    <name evidence="3" type="ORF">KP509_01G053500</name>
</gene>
<accession>A0A8T2VGN2</accession>
<dbReference type="Pfam" id="PF14559">
    <property type="entry name" value="TPR_19"/>
    <property type="match status" value="1"/>
</dbReference>
<keyword evidence="1" id="KW-0802">TPR repeat</keyword>
<evidence type="ECO:0000256" key="1">
    <source>
        <dbReference type="PROSITE-ProRule" id="PRU00339"/>
    </source>
</evidence>
<dbReference type="OrthoDB" id="439046at2759"/>